<comment type="caution">
    <text evidence="4">The sequence shown here is derived from an EMBL/GenBank/DDBJ whole genome shotgun (WGS) entry which is preliminary data.</text>
</comment>
<dbReference type="Proteomes" id="UP000556611">
    <property type="component" value="Unassembled WGS sequence"/>
</dbReference>
<feature type="transmembrane region" description="Helical" evidence="2">
    <location>
        <begin position="32"/>
        <end position="49"/>
    </location>
</feature>
<keyword evidence="2" id="KW-0812">Transmembrane</keyword>
<evidence type="ECO:0000256" key="2">
    <source>
        <dbReference type="SAM" id="Phobius"/>
    </source>
</evidence>
<dbReference type="InterPro" id="IPR003399">
    <property type="entry name" value="Mce/MlaD"/>
</dbReference>
<protein>
    <submittedName>
        <fullName evidence="4">MCE family protein</fullName>
    </submittedName>
</protein>
<gene>
    <name evidence="4" type="ORF">HHU10_00105</name>
</gene>
<keyword evidence="2" id="KW-1133">Transmembrane helix</keyword>
<evidence type="ECO:0000259" key="3">
    <source>
        <dbReference type="Pfam" id="PF02470"/>
    </source>
</evidence>
<name>A0ABX1L9F1_9ACTN</name>
<proteinExistence type="predicted"/>
<organism evidence="4 5">
    <name type="scientific">Tsukamurella columbiensis</name>
    <dbReference type="NCBI Taxonomy" id="128509"/>
    <lineage>
        <taxon>Bacteria</taxon>
        <taxon>Bacillati</taxon>
        <taxon>Actinomycetota</taxon>
        <taxon>Actinomycetes</taxon>
        <taxon>Mycobacteriales</taxon>
        <taxon>Tsukamurellaceae</taxon>
        <taxon>Tsukamurella</taxon>
    </lineage>
</organism>
<dbReference type="PANTHER" id="PTHR33371:SF4">
    <property type="entry name" value="INTERMEMBRANE PHOSPHOLIPID TRANSPORT SYSTEM BINDING PROTEIN MLAD"/>
    <property type="match status" value="1"/>
</dbReference>
<evidence type="ECO:0000256" key="1">
    <source>
        <dbReference type="SAM" id="MobiDB-lite"/>
    </source>
</evidence>
<sequence>MHFRQLRIICLAVDLAPVPGFSPSPAQLRRRGVAFSLCLALIALAAWGVQALRPQDVFTFTLRTPTVAAGIVEGAKVRIQGIDVGSVSAIRALGNAQQGVTLRIDGAQGRGLTNNVEAAFSAGNLFGVSEVILTPHEGGGALQNGAELAPTRRITDNTVSNMIMTLGDVNDDALRPHMSQVLLNVDASSKAMLPLLTALGSVAQTVQDTQRLSTAETFPTVVAALKAADPALAAMIPAFQSGLDHRPLHDGSSKKTLAVQDGINNERTGLLAGLQAILTPQALEGLKTASPMLVSLLQPILAAFPNGSATGVGIQLSQLMDNVRKAMPNTPNGPVLNLRLSVDYPAVAAMLPPGADTAKPGAPAKPGTPATPQAKPAAPSKPAVPSTAPATPR</sequence>
<feature type="domain" description="Mce/MlaD" evidence="3">
    <location>
        <begin position="61"/>
        <end position="135"/>
    </location>
</feature>
<keyword evidence="2" id="KW-0472">Membrane</keyword>
<dbReference type="InterPro" id="IPR052336">
    <property type="entry name" value="MlaD_Phospholipid_Transporter"/>
</dbReference>
<keyword evidence="5" id="KW-1185">Reference proteome</keyword>
<evidence type="ECO:0000313" key="4">
    <source>
        <dbReference type="EMBL" id="NMD54020.1"/>
    </source>
</evidence>
<reference evidence="4 5" key="1">
    <citation type="submission" date="2020-04" db="EMBL/GenBank/DDBJ databases">
        <title>MicrobeNet Type strains.</title>
        <authorList>
            <person name="Nicholson A.C."/>
        </authorList>
    </citation>
    <scope>NUCLEOTIDE SEQUENCE [LARGE SCALE GENOMIC DNA]</scope>
    <source>
        <strain evidence="4 5">ATCC BAA-330</strain>
    </source>
</reference>
<dbReference type="PANTHER" id="PTHR33371">
    <property type="entry name" value="INTERMEMBRANE PHOSPHOLIPID TRANSPORT SYSTEM BINDING PROTEIN MLAD-RELATED"/>
    <property type="match status" value="1"/>
</dbReference>
<dbReference type="Pfam" id="PF02470">
    <property type="entry name" value="MlaD"/>
    <property type="match status" value="1"/>
</dbReference>
<dbReference type="EMBL" id="JABARZ010000001">
    <property type="protein sequence ID" value="NMD54020.1"/>
    <property type="molecule type" value="Genomic_DNA"/>
</dbReference>
<feature type="region of interest" description="Disordered" evidence="1">
    <location>
        <begin position="352"/>
        <end position="393"/>
    </location>
</feature>
<accession>A0ABX1L9F1</accession>
<evidence type="ECO:0000313" key="5">
    <source>
        <dbReference type="Proteomes" id="UP000556611"/>
    </source>
</evidence>